<accession>A0ACC1Z0Z2</accession>
<sequence>MDIEPFWALGGWFIVLLDCMAAAESDRLQPKSQSKLSQSSNTSKPFSFLLIFALIFALILLNTPSQLHPSSSVTTKRFLLQTADTYSPATSTMNLHHPKQAQNIPSSSSAKSRGREFEADNHEVPSGPNPISNR</sequence>
<gene>
    <name evidence="1" type="ORF">OWV82_001424</name>
</gene>
<evidence type="ECO:0000313" key="1">
    <source>
        <dbReference type="EMBL" id="KAJ4728505.1"/>
    </source>
</evidence>
<name>A0ACC1Z0Z2_MELAZ</name>
<protein>
    <submittedName>
        <fullName evidence="1">CLAVATA3/ESR (CLE)-related protein 41-like</fullName>
    </submittedName>
</protein>
<organism evidence="1 2">
    <name type="scientific">Melia azedarach</name>
    <name type="common">Chinaberry tree</name>
    <dbReference type="NCBI Taxonomy" id="155640"/>
    <lineage>
        <taxon>Eukaryota</taxon>
        <taxon>Viridiplantae</taxon>
        <taxon>Streptophyta</taxon>
        <taxon>Embryophyta</taxon>
        <taxon>Tracheophyta</taxon>
        <taxon>Spermatophyta</taxon>
        <taxon>Magnoliopsida</taxon>
        <taxon>eudicotyledons</taxon>
        <taxon>Gunneridae</taxon>
        <taxon>Pentapetalae</taxon>
        <taxon>rosids</taxon>
        <taxon>malvids</taxon>
        <taxon>Sapindales</taxon>
        <taxon>Meliaceae</taxon>
        <taxon>Melia</taxon>
    </lineage>
</organism>
<dbReference type="EMBL" id="CM051394">
    <property type="protein sequence ID" value="KAJ4728505.1"/>
    <property type="molecule type" value="Genomic_DNA"/>
</dbReference>
<evidence type="ECO:0000313" key="2">
    <source>
        <dbReference type="Proteomes" id="UP001164539"/>
    </source>
</evidence>
<reference evidence="1 2" key="1">
    <citation type="journal article" date="2023" name="Science">
        <title>Complex scaffold remodeling in plant triterpene biosynthesis.</title>
        <authorList>
            <person name="De La Pena R."/>
            <person name="Hodgson H."/>
            <person name="Liu J.C."/>
            <person name="Stephenson M.J."/>
            <person name="Martin A.C."/>
            <person name="Owen C."/>
            <person name="Harkess A."/>
            <person name="Leebens-Mack J."/>
            <person name="Jimenez L.E."/>
            <person name="Osbourn A."/>
            <person name="Sattely E.S."/>
        </authorList>
    </citation>
    <scope>NUCLEOTIDE SEQUENCE [LARGE SCALE GENOMIC DNA]</scope>
    <source>
        <strain evidence="2">cv. JPN11</strain>
        <tissue evidence="1">Leaf</tissue>
    </source>
</reference>
<keyword evidence="2" id="KW-1185">Reference proteome</keyword>
<comment type="caution">
    <text evidence="1">The sequence shown here is derived from an EMBL/GenBank/DDBJ whole genome shotgun (WGS) entry which is preliminary data.</text>
</comment>
<dbReference type="Proteomes" id="UP001164539">
    <property type="component" value="Chromosome 1"/>
</dbReference>
<proteinExistence type="predicted"/>